<dbReference type="InterPro" id="IPR050230">
    <property type="entry name" value="CALM/Myosin/TropC-like"/>
</dbReference>
<dbReference type="FunFam" id="1.10.238.10:FF:000313">
    <property type="entry name" value="Probable calcium-binding protein CML16"/>
    <property type="match status" value="1"/>
</dbReference>
<dbReference type="Pfam" id="PF13499">
    <property type="entry name" value="EF-hand_7"/>
    <property type="match status" value="2"/>
</dbReference>
<keyword evidence="3" id="KW-0106">Calcium</keyword>
<sequence>MSKLQVNQLNQLREIFAKFDMDSDGSLTILELAALLRSLGLNPSGDEIHALLANMDSNGNGFVEFDELVEAILHDISAEILLNQEMLFGVFKCFDRDGNGYITAAELAGAMAKMGQPLTYRELTEMITEADTDGDGVISFNEFASVMGRSASDFLGLALL</sequence>
<feature type="domain" description="EF-hand" evidence="4">
    <location>
        <begin position="118"/>
        <end position="153"/>
    </location>
</feature>
<dbReference type="GO" id="GO:0016460">
    <property type="term" value="C:myosin II complex"/>
    <property type="evidence" value="ECO:0007669"/>
    <property type="project" value="TreeGrafter"/>
</dbReference>
<dbReference type="PROSITE" id="PS50222">
    <property type="entry name" value="EF_HAND_2"/>
    <property type="match status" value="4"/>
</dbReference>
<dbReference type="InterPro" id="IPR018247">
    <property type="entry name" value="EF_Hand_1_Ca_BS"/>
</dbReference>
<dbReference type="Gene3D" id="1.10.238.10">
    <property type="entry name" value="EF-hand"/>
    <property type="match status" value="2"/>
</dbReference>
<feature type="domain" description="EF-hand" evidence="4">
    <location>
        <begin position="7"/>
        <end position="42"/>
    </location>
</feature>
<dbReference type="Gramene" id="XM_028373042.1">
    <property type="protein sequence ID" value="XP_028228843.1"/>
    <property type="gene ID" value="LOC114409550"/>
</dbReference>
<dbReference type="CDD" id="cd00051">
    <property type="entry name" value="EFh"/>
    <property type="match status" value="2"/>
</dbReference>
<feature type="domain" description="EF-hand" evidence="4">
    <location>
        <begin position="43"/>
        <end position="78"/>
    </location>
</feature>
<keyword evidence="7" id="KW-1185">Reference proteome</keyword>
<dbReference type="PANTHER" id="PTHR23048:SF52">
    <property type="entry name" value="CALCIUM-BINDING PROTEIN CML18-RELATED"/>
    <property type="match status" value="1"/>
</dbReference>
<gene>
    <name evidence="6" type="ORF">D0Y65_009720</name>
    <name evidence="5" type="ORF">glysoja_049927</name>
</gene>
<evidence type="ECO:0000256" key="2">
    <source>
        <dbReference type="ARBA" id="ARBA00022737"/>
    </source>
</evidence>
<evidence type="ECO:0000313" key="5">
    <source>
        <dbReference type="EMBL" id="KHN06976.1"/>
    </source>
</evidence>
<dbReference type="PROSITE" id="PS00018">
    <property type="entry name" value="EF_HAND_1"/>
    <property type="match status" value="4"/>
</dbReference>
<dbReference type="EMBL" id="QZWG01000004">
    <property type="protein sequence ID" value="RZC16557.1"/>
    <property type="molecule type" value="Genomic_DNA"/>
</dbReference>
<evidence type="ECO:0000256" key="3">
    <source>
        <dbReference type="ARBA" id="ARBA00022837"/>
    </source>
</evidence>
<evidence type="ECO:0000259" key="4">
    <source>
        <dbReference type="PROSITE" id="PS50222"/>
    </source>
</evidence>
<reference evidence="6 7" key="2">
    <citation type="submission" date="2018-09" db="EMBL/GenBank/DDBJ databases">
        <title>A high-quality reference genome of wild soybean provides a powerful tool to mine soybean genomes.</title>
        <authorList>
            <person name="Xie M."/>
            <person name="Chung C.Y.L."/>
            <person name="Li M.-W."/>
            <person name="Wong F.-L."/>
            <person name="Chan T.-F."/>
            <person name="Lam H.-M."/>
        </authorList>
    </citation>
    <scope>NUCLEOTIDE SEQUENCE [LARGE SCALE GENOMIC DNA]</scope>
    <source>
        <strain evidence="7">cv. W05</strain>
        <tissue evidence="6">Hypocotyl of etiolated seedlings</tissue>
    </source>
</reference>
<evidence type="ECO:0000313" key="6">
    <source>
        <dbReference type="EMBL" id="RZC16557.1"/>
    </source>
</evidence>
<dbReference type="InterPro" id="IPR002048">
    <property type="entry name" value="EF_hand_dom"/>
</dbReference>
<dbReference type="SMR" id="A0A0B2PCE9"/>
<protein>
    <submittedName>
        <fullName evidence="5">Putative calcium-binding protein CML15</fullName>
    </submittedName>
</protein>
<dbReference type="Proteomes" id="UP000053555">
    <property type="component" value="Unassembled WGS sequence"/>
</dbReference>
<evidence type="ECO:0000313" key="7">
    <source>
        <dbReference type="Proteomes" id="UP000289340"/>
    </source>
</evidence>
<dbReference type="SUPFAM" id="SSF47473">
    <property type="entry name" value="EF-hand"/>
    <property type="match status" value="1"/>
</dbReference>
<accession>A0A0B2PCE9</accession>
<proteinExistence type="predicted"/>
<name>A0A0B2PCE9_GLYSO</name>
<dbReference type="GO" id="GO:0005509">
    <property type="term" value="F:calcium ion binding"/>
    <property type="evidence" value="ECO:0007669"/>
    <property type="project" value="InterPro"/>
</dbReference>
<dbReference type="PANTHER" id="PTHR23048">
    <property type="entry name" value="MYOSIN LIGHT CHAIN 1, 3"/>
    <property type="match status" value="1"/>
</dbReference>
<keyword evidence="2" id="KW-0677">Repeat</keyword>
<organism evidence="5">
    <name type="scientific">Glycine soja</name>
    <name type="common">Wild soybean</name>
    <dbReference type="NCBI Taxonomy" id="3848"/>
    <lineage>
        <taxon>Eukaryota</taxon>
        <taxon>Viridiplantae</taxon>
        <taxon>Streptophyta</taxon>
        <taxon>Embryophyta</taxon>
        <taxon>Tracheophyta</taxon>
        <taxon>Spermatophyta</taxon>
        <taxon>Magnoliopsida</taxon>
        <taxon>eudicotyledons</taxon>
        <taxon>Gunneridae</taxon>
        <taxon>Pentapetalae</taxon>
        <taxon>rosids</taxon>
        <taxon>fabids</taxon>
        <taxon>Fabales</taxon>
        <taxon>Fabaceae</taxon>
        <taxon>Papilionoideae</taxon>
        <taxon>50 kb inversion clade</taxon>
        <taxon>NPAAA clade</taxon>
        <taxon>indigoferoid/millettioid clade</taxon>
        <taxon>Phaseoleae</taxon>
        <taxon>Glycine</taxon>
        <taxon>Glycine subgen. Soja</taxon>
    </lineage>
</organism>
<keyword evidence="1" id="KW-0479">Metal-binding</keyword>
<dbReference type="AlphaFoldDB" id="A0A0B2PCE9"/>
<evidence type="ECO:0000256" key="1">
    <source>
        <dbReference type="ARBA" id="ARBA00022723"/>
    </source>
</evidence>
<dbReference type="EMBL" id="KN667332">
    <property type="protein sequence ID" value="KHN06976.1"/>
    <property type="molecule type" value="Genomic_DNA"/>
</dbReference>
<dbReference type="InterPro" id="IPR011992">
    <property type="entry name" value="EF-hand-dom_pair"/>
</dbReference>
<dbReference type="Proteomes" id="UP000289340">
    <property type="component" value="Chromosome 4"/>
</dbReference>
<feature type="domain" description="EF-hand" evidence="4">
    <location>
        <begin position="82"/>
        <end position="117"/>
    </location>
</feature>
<reference evidence="5" key="1">
    <citation type="submission" date="2014-07" db="EMBL/GenBank/DDBJ databases">
        <title>Identification of a novel salt tolerance gene in wild soybean by whole-genome sequencing.</title>
        <authorList>
            <person name="Lam H.-M."/>
            <person name="Qi X."/>
            <person name="Li M.-W."/>
            <person name="Liu X."/>
            <person name="Xie M."/>
            <person name="Ni M."/>
            <person name="Xu X."/>
        </authorList>
    </citation>
    <scope>NUCLEOTIDE SEQUENCE [LARGE SCALE GENOMIC DNA]</scope>
    <source>
        <tissue evidence="5">Root</tissue>
    </source>
</reference>
<dbReference type="SMART" id="SM00054">
    <property type="entry name" value="EFh"/>
    <property type="match status" value="4"/>
</dbReference>